<evidence type="ECO:0008006" key="3">
    <source>
        <dbReference type="Google" id="ProtNLM"/>
    </source>
</evidence>
<dbReference type="RefSeq" id="WP_190450210.1">
    <property type="nucleotide sequence ID" value="NZ_JAMPLM010000090.1"/>
</dbReference>
<reference evidence="1 2" key="1">
    <citation type="submission" date="2022-04" db="EMBL/GenBank/DDBJ databases">
        <title>Positive selection, recombination, and allopatry shape intraspecific diversity of widespread and dominant cyanobacteria.</title>
        <authorList>
            <person name="Wei J."/>
            <person name="Shu W."/>
            <person name="Hu C."/>
        </authorList>
    </citation>
    <scope>NUCLEOTIDE SEQUENCE [LARGE SCALE GENOMIC DNA]</scope>
    <source>
        <strain evidence="1 2">AS-A4</strain>
    </source>
</reference>
<evidence type="ECO:0000313" key="1">
    <source>
        <dbReference type="EMBL" id="MEP1062779.1"/>
    </source>
</evidence>
<dbReference type="EMBL" id="JAMPLM010000090">
    <property type="protein sequence ID" value="MEP1062779.1"/>
    <property type="molecule type" value="Genomic_DNA"/>
</dbReference>
<keyword evidence="2" id="KW-1185">Reference proteome</keyword>
<sequence length="70" mass="7669">MNSSSTTLEQLSSADAQAILQRLPERIRMALIERAAAVDYPLEAIVEMAIASYLDEEALGFADCKPQRGQ</sequence>
<dbReference type="Proteomes" id="UP001476950">
    <property type="component" value="Unassembled WGS sequence"/>
</dbReference>
<comment type="caution">
    <text evidence="1">The sequence shown here is derived from an EMBL/GenBank/DDBJ whole genome shotgun (WGS) entry which is preliminary data.</text>
</comment>
<accession>A0ABV0KU44</accession>
<proteinExistence type="predicted"/>
<protein>
    <recommendedName>
        <fullName evidence="3">CopG-like ribbon-helix-helix domain-containing protein</fullName>
    </recommendedName>
</protein>
<gene>
    <name evidence="1" type="ORF">NDI38_30860</name>
</gene>
<name>A0ABV0KU44_9CYAN</name>
<evidence type="ECO:0000313" key="2">
    <source>
        <dbReference type="Proteomes" id="UP001476950"/>
    </source>
</evidence>
<organism evidence="1 2">
    <name type="scientific">Stenomitos frigidus AS-A4</name>
    <dbReference type="NCBI Taxonomy" id="2933935"/>
    <lineage>
        <taxon>Bacteria</taxon>
        <taxon>Bacillati</taxon>
        <taxon>Cyanobacteriota</taxon>
        <taxon>Cyanophyceae</taxon>
        <taxon>Leptolyngbyales</taxon>
        <taxon>Leptolyngbyaceae</taxon>
        <taxon>Stenomitos</taxon>
    </lineage>
</organism>